<evidence type="ECO:0000313" key="5">
    <source>
        <dbReference type="EMBL" id="GLH45019.1"/>
    </source>
</evidence>
<dbReference type="Proteomes" id="UP001145022">
    <property type="component" value="Unassembled WGS sequence"/>
</dbReference>
<organism evidence="5 6">
    <name type="scientific">Pseudomonas atacamensis</name>
    <dbReference type="NCBI Taxonomy" id="2565368"/>
    <lineage>
        <taxon>Bacteria</taxon>
        <taxon>Pseudomonadati</taxon>
        <taxon>Pseudomonadota</taxon>
        <taxon>Gammaproteobacteria</taxon>
        <taxon>Pseudomonadales</taxon>
        <taxon>Pseudomonadaceae</taxon>
        <taxon>Pseudomonas</taxon>
    </lineage>
</organism>
<dbReference type="InterPro" id="IPR051212">
    <property type="entry name" value="Type-I_RE_S_subunit"/>
</dbReference>
<keyword evidence="2" id="KW-0680">Restriction system</keyword>
<evidence type="ECO:0000256" key="3">
    <source>
        <dbReference type="ARBA" id="ARBA00023125"/>
    </source>
</evidence>
<dbReference type="RefSeq" id="WP_281896773.1">
    <property type="nucleotide sequence ID" value="NZ_BSCQ01000043.1"/>
</dbReference>
<comment type="similarity">
    <text evidence="1">Belongs to the type-I restriction system S methylase family.</text>
</comment>
<dbReference type="EMBL" id="BSCQ01000043">
    <property type="protein sequence ID" value="GLH45019.1"/>
    <property type="molecule type" value="Genomic_DNA"/>
</dbReference>
<accession>A0ABQ5PNB2</accession>
<gene>
    <name evidence="5" type="ORF">RS3R1_41070</name>
</gene>
<dbReference type="PANTHER" id="PTHR43140:SF1">
    <property type="entry name" value="TYPE I RESTRICTION ENZYME ECOKI SPECIFICITY SUBUNIT"/>
    <property type="match status" value="1"/>
</dbReference>
<dbReference type="CDD" id="cd17253">
    <property type="entry name" value="RMtype1_S_Eco933I-TRD2-CR2_like"/>
    <property type="match status" value="1"/>
</dbReference>
<evidence type="ECO:0000256" key="2">
    <source>
        <dbReference type="ARBA" id="ARBA00022747"/>
    </source>
</evidence>
<dbReference type="Pfam" id="PF01420">
    <property type="entry name" value="Methylase_S"/>
    <property type="match status" value="2"/>
</dbReference>
<reference evidence="5" key="2">
    <citation type="submission" date="2022-11" db="EMBL/GenBank/DDBJ databases">
        <title>Draft genome sequencing of Pseudomonas atacamensis RS3R1.</title>
        <authorList>
            <person name="Furuya T."/>
            <person name="Kaneko H."/>
        </authorList>
    </citation>
    <scope>NUCLEOTIDE SEQUENCE</scope>
    <source>
        <strain evidence="5">RS3R-1</strain>
    </source>
</reference>
<evidence type="ECO:0000313" key="6">
    <source>
        <dbReference type="Proteomes" id="UP001145022"/>
    </source>
</evidence>
<keyword evidence="3" id="KW-0238">DNA-binding</keyword>
<keyword evidence="6" id="KW-1185">Reference proteome</keyword>
<comment type="caution">
    <text evidence="5">The sequence shown here is derived from an EMBL/GenBank/DDBJ whole genome shotgun (WGS) entry which is preliminary data.</text>
</comment>
<evidence type="ECO:0000259" key="4">
    <source>
        <dbReference type="Pfam" id="PF01420"/>
    </source>
</evidence>
<feature type="domain" description="Type I restriction modification DNA specificity" evidence="4">
    <location>
        <begin position="94"/>
        <end position="258"/>
    </location>
</feature>
<feature type="domain" description="Type I restriction modification DNA specificity" evidence="4">
    <location>
        <begin position="371"/>
        <end position="549"/>
    </location>
</feature>
<dbReference type="InterPro" id="IPR044946">
    <property type="entry name" value="Restrct_endonuc_typeI_TRD_sf"/>
</dbReference>
<dbReference type="CDD" id="cd17246">
    <property type="entry name" value="RMtype1_S_SonII-TRD2-CR2_like"/>
    <property type="match status" value="1"/>
</dbReference>
<dbReference type="InterPro" id="IPR000055">
    <property type="entry name" value="Restrct_endonuc_typeI_TRD"/>
</dbReference>
<protein>
    <recommendedName>
        <fullName evidence="4">Type I restriction modification DNA specificity domain-containing protein</fullName>
    </recommendedName>
</protein>
<evidence type="ECO:0000256" key="1">
    <source>
        <dbReference type="ARBA" id="ARBA00010923"/>
    </source>
</evidence>
<reference evidence="5" key="1">
    <citation type="journal article" date="2021" name="Sci. Rep.">
        <title>An efficient direct screening system for microorganisms that activate plant immune responses based on plant-microbe interactions using cultured plant cells.</title>
        <authorList>
            <person name="Kurokawa M."/>
            <person name="Nakano M."/>
            <person name="Kitahata N."/>
            <person name="Kuchitsu K."/>
            <person name="Furuya T."/>
        </authorList>
    </citation>
    <scope>NUCLEOTIDE SEQUENCE</scope>
    <source>
        <strain evidence="5">RS3R-1</strain>
    </source>
</reference>
<sequence>MTALLTESLPLLAGAPNGIKKLRELILELAVRGKLVPQDLSDEPASELLKRIAEEKARLVAEGKIKKPKPLAEIAEDEKPFELPRGWQWFRLAKGVIKLTDGEHLSPPKAPSGMPLLTAKDVTDSGVLFESTQFVTVENGLKYRERCNPDRGDILICSRGTIGRCAAVETDQVFCLMGSVILVKPSVNTFYRYMLRYLQTTLAQQWMLGASSATAVSALYLKDVANCLVPLPPLAEQHRIVAKVDELMALCDRLEAQQVNAESAHTKLVQALLDSLIQASDADDFATNWKRLTEHFHTLFTTEPSIETLRKNLLQLVMMGKLVQQNPNDEPAFETLKRVEEKNQLAVNSRKSKKPQQTIEATPEIASFDLPSGWTIARVAQVGEIKLGRQRSPKDHFGEHMTPYLRVANVKENALDLSDVKEMNFTPAEQEIFRLQPGDILLNEGQSKELVGRPAFFNGEIPGVCFQNTLLRFRVYECVIPTYALRYFQTCMHSGRFQQAAQQTTNIAHLSASRLAAIDFPLPPLPEQHRIVAKVDQLMGFCDQLKTRLAQARQLNEQLANTLVERALVEDVQQALVTTDRQVARTLLAAEITHQLHSQRTFGQRKLQKVIYLAEHTARLAAIQGNYLRDAAGPHDRQLMNKVEGEMQTHQWYERIERETVGHAYRPLSQAGQHRQAYCSAWPVAERATIEQVIELMRDWDTDRCEMTVTLYAAWNDFILEGRPVSDEAIVDEVMHSWNDTKLRFGKTEWLAILAEMKKHKILMPTGFGKRTEGGMLSLPGFE</sequence>
<reference evidence="5" key="3">
    <citation type="journal article" date="2023" name="J. Biotechnol.">
        <title>Draft Genome Sequences of Endophytic Pseudomonas Strains, Isolated from the Interior of Brassicaceae Plants.</title>
        <authorList>
            <person name="Kaneko H."/>
            <person name="Furuya T."/>
        </authorList>
    </citation>
    <scope>NUCLEOTIDE SEQUENCE</scope>
    <source>
        <strain evidence="5">RS3R-1</strain>
    </source>
</reference>
<dbReference type="Gene3D" id="3.90.220.20">
    <property type="entry name" value="DNA methylase specificity domains"/>
    <property type="match status" value="2"/>
</dbReference>
<name>A0ABQ5PNB2_9PSED</name>
<dbReference type="SUPFAM" id="SSF116734">
    <property type="entry name" value="DNA methylase specificity domain"/>
    <property type="match status" value="2"/>
</dbReference>
<dbReference type="PANTHER" id="PTHR43140">
    <property type="entry name" value="TYPE-1 RESTRICTION ENZYME ECOKI SPECIFICITY PROTEIN"/>
    <property type="match status" value="1"/>
</dbReference>
<proteinExistence type="inferred from homology"/>